<protein>
    <submittedName>
        <fullName evidence="4">DNA-binding protein HU</fullName>
    </submittedName>
</protein>
<accession>A0A2M7SEH9</accession>
<dbReference type="Pfam" id="PF00216">
    <property type="entry name" value="Bac_DNA_binding"/>
    <property type="match status" value="1"/>
</dbReference>
<dbReference type="InterPro" id="IPR010992">
    <property type="entry name" value="IHF-like_DNA-bd_dom_sf"/>
</dbReference>
<dbReference type="GO" id="GO:0030261">
    <property type="term" value="P:chromosome condensation"/>
    <property type="evidence" value="ECO:0007669"/>
    <property type="project" value="UniProtKB-KW"/>
</dbReference>
<dbReference type="EMBL" id="PFMR01000090">
    <property type="protein sequence ID" value="PIZ17713.1"/>
    <property type="molecule type" value="Genomic_DNA"/>
</dbReference>
<comment type="similarity">
    <text evidence="3">Belongs to the bacterial histone-like protein family.</text>
</comment>
<dbReference type="PANTHER" id="PTHR33175:SF3">
    <property type="entry name" value="DNA-BINDING PROTEIN HU-BETA"/>
    <property type="match status" value="1"/>
</dbReference>
<evidence type="ECO:0000256" key="2">
    <source>
        <dbReference type="ARBA" id="ARBA00023125"/>
    </source>
</evidence>
<sequence length="90" mass="9811">MNKLQMIEKIAADVKINKAKAGRALEVLINGMVSSLNETGRFILAGVGVFKVKMRKARVARNPKTGAPVQLPQRKAVAFHASRELKSAIK</sequence>
<dbReference type="InterPro" id="IPR000119">
    <property type="entry name" value="Hist_DNA-bd"/>
</dbReference>
<evidence type="ECO:0000313" key="5">
    <source>
        <dbReference type="Proteomes" id="UP000229307"/>
    </source>
</evidence>
<dbReference type="Gene3D" id="4.10.520.10">
    <property type="entry name" value="IHF-like DNA-binding proteins"/>
    <property type="match status" value="1"/>
</dbReference>
<dbReference type="SUPFAM" id="SSF47729">
    <property type="entry name" value="IHF-like DNA-binding proteins"/>
    <property type="match status" value="1"/>
</dbReference>
<dbReference type="PRINTS" id="PR01727">
    <property type="entry name" value="DNABINDINGHU"/>
</dbReference>
<dbReference type="AlphaFoldDB" id="A0A2M7SEH9"/>
<organism evidence="4 5">
    <name type="scientific">Candidatus Desantisbacteria bacterium CG_4_10_14_0_8_um_filter_48_22</name>
    <dbReference type="NCBI Taxonomy" id="1974543"/>
    <lineage>
        <taxon>Bacteria</taxon>
        <taxon>Candidatus Desantisiibacteriota</taxon>
    </lineage>
</organism>
<proteinExistence type="inferred from homology"/>
<evidence type="ECO:0000256" key="3">
    <source>
        <dbReference type="RuleBase" id="RU003939"/>
    </source>
</evidence>
<dbReference type="Proteomes" id="UP000229307">
    <property type="component" value="Unassembled WGS sequence"/>
</dbReference>
<evidence type="ECO:0000313" key="4">
    <source>
        <dbReference type="EMBL" id="PIZ17713.1"/>
    </source>
</evidence>
<dbReference type="CDD" id="cd13831">
    <property type="entry name" value="HU"/>
    <property type="match status" value="1"/>
</dbReference>
<dbReference type="GO" id="GO:0003677">
    <property type="term" value="F:DNA binding"/>
    <property type="evidence" value="ECO:0007669"/>
    <property type="project" value="UniProtKB-KW"/>
</dbReference>
<keyword evidence="2 4" id="KW-0238">DNA-binding</keyword>
<dbReference type="PANTHER" id="PTHR33175">
    <property type="entry name" value="DNA-BINDING PROTEIN HU"/>
    <property type="match status" value="1"/>
</dbReference>
<comment type="caution">
    <text evidence="4">The sequence shown here is derived from an EMBL/GenBank/DDBJ whole genome shotgun (WGS) entry which is preliminary data.</text>
</comment>
<evidence type="ECO:0000256" key="1">
    <source>
        <dbReference type="ARBA" id="ARBA00023067"/>
    </source>
</evidence>
<dbReference type="SMART" id="SM00411">
    <property type="entry name" value="BHL"/>
    <property type="match status" value="1"/>
</dbReference>
<dbReference type="GO" id="GO:0030527">
    <property type="term" value="F:structural constituent of chromatin"/>
    <property type="evidence" value="ECO:0007669"/>
    <property type="project" value="InterPro"/>
</dbReference>
<reference evidence="5" key="1">
    <citation type="submission" date="2017-09" db="EMBL/GenBank/DDBJ databases">
        <title>Depth-based differentiation of microbial function through sediment-hosted aquifers and enrichment of novel symbionts in the deep terrestrial subsurface.</title>
        <authorList>
            <person name="Probst A.J."/>
            <person name="Ladd B."/>
            <person name="Jarett J.K."/>
            <person name="Geller-Mcgrath D.E."/>
            <person name="Sieber C.M.K."/>
            <person name="Emerson J.B."/>
            <person name="Anantharaman K."/>
            <person name="Thomas B.C."/>
            <person name="Malmstrom R."/>
            <person name="Stieglmeier M."/>
            <person name="Klingl A."/>
            <person name="Woyke T."/>
            <person name="Ryan C.M."/>
            <person name="Banfield J.F."/>
        </authorList>
    </citation>
    <scope>NUCLEOTIDE SEQUENCE [LARGE SCALE GENOMIC DNA]</scope>
</reference>
<keyword evidence="1" id="KW-0226">DNA condensation</keyword>
<name>A0A2M7SEH9_9BACT</name>
<gene>
    <name evidence="4" type="ORF">COY52_03290</name>
</gene>